<feature type="transmembrane region" description="Helical" evidence="2">
    <location>
        <begin position="36"/>
        <end position="56"/>
    </location>
</feature>
<organism evidence="3 4">
    <name type="scientific">Chitinophaga caeni</name>
    <dbReference type="NCBI Taxonomy" id="2029983"/>
    <lineage>
        <taxon>Bacteria</taxon>
        <taxon>Pseudomonadati</taxon>
        <taxon>Bacteroidota</taxon>
        <taxon>Chitinophagia</taxon>
        <taxon>Chitinophagales</taxon>
        <taxon>Chitinophagaceae</taxon>
        <taxon>Chitinophaga</taxon>
    </lineage>
</organism>
<keyword evidence="1" id="KW-0175">Coiled coil</keyword>
<sequence>MGSNDSISVGGKQNGLSLKEIIISINGWSKYILSKWLVYIIVGIIGAGIGLLLASIQKDKYEANLTFVIENSQSGDLSSYAGLASQFGIDLGGTVRSGIFSGDNILEFLKSRMLIEKTLLLPIEKNGKGYSMADYYLNISDLKKESNSAISFPLEIPRAKLDRMQDSVLNIIYTKITESNLKISKLDKKLDFIQVRFTSKDELFSKIFTENLVKEAIDFYINTKIQRYNTNIDRLQMKADSIEKLLNQSTVELARIQDINLNAVRRVAGVSNELAQRNKTILQTMYIEVVKNLELTKISLVQERPIIQIIDKPLMPLKNVKIGKVRATFIGAFVSMVLAFMMVVVMKLYKNIMAE</sequence>
<dbReference type="PANTHER" id="PTHR32309:SF13">
    <property type="entry name" value="FERRIC ENTEROBACTIN TRANSPORT PROTEIN FEPE"/>
    <property type="match status" value="1"/>
</dbReference>
<proteinExistence type="predicted"/>
<keyword evidence="2" id="KW-1133">Transmembrane helix</keyword>
<dbReference type="RefSeq" id="WP_098192642.1">
    <property type="nucleotide sequence ID" value="NZ_CP023777.1"/>
</dbReference>
<keyword evidence="2" id="KW-0812">Transmembrane</keyword>
<evidence type="ECO:0000313" key="4">
    <source>
        <dbReference type="Proteomes" id="UP000220133"/>
    </source>
</evidence>
<accession>A0A291QQT5</accession>
<name>A0A291QQT5_9BACT</name>
<dbReference type="KEGG" id="cbae:COR50_03185"/>
<dbReference type="PANTHER" id="PTHR32309">
    <property type="entry name" value="TYROSINE-PROTEIN KINASE"/>
    <property type="match status" value="1"/>
</dbReference>
<feature type="coiled-coil region" evidence="1">
    <location>
        <begin position="225"/>
        <end position="252"/>
    </location>
</feature>
<dbReference type="OrthoDB" id="745212at2"/>
<dbReference type="GO" id="GO:0004713">
    <property type="term" value="F:protein tyrosine kinase activity"/>
    <property type="evidence" value="ECO:0007669"/>
    <property type="project" value="TreeGrafter"/>
</dbReference>
<protein>
    <submittedName>
        <fullName evidence="3">Lipopolysaccharide biosynthesis protein</fullName>
    </submittedName>
</protein>
<dbReference type="GO" id="GO:0005886">
    <property type="term" value="C:plasma membrane"/>
    <property type="evidence" value="ECO:0007669"/>
    <property type="project" value="TreeGrafter"/>
</dbReference>
<reference evidence="3 4" key="1">
    <citation type="submission" date="2017-10" db="EMBL/GenBank/DDBJ databases">
        <title>Paenichitinophaga pekingensis gen. nov., sp. nov., isolated from activated sludge.</title>
        <authorList>
            <person name="Jin D."/>
            <person name="Kong X."/>
            <person name="Deng Y."/>
            <person name="Bai Z."/>
        </authorList>
    </citation>
    <scope>NUCLEOTIDE SEQUENCE [LARGE SCALE GENOMIC DNA]</scope>
    <source>
        <strain evidence="3 4">13</strain>
    </source>
</reference>
<keyword evidence="4" id="KW-1185">Reference proteome</keyword>
<dbReference type="InterPro" id="IPR050445">
    <property type="entry name" value="Bact_polysacc_biosynth/exp"/>
</dbReference>
<evidence type="ECO:0000256" key="2">
    <source>
        <dbReference type="SAM" id="Phobius"/>
    </source>
</evidence>
<gene>
    <name evidence="3" type="ORF">COR50_03185</name>
</gene>
<keyword evidence="2" id="KW-0472">Membrane</keyword>
<dbReference type="EMBL" id="CP023777">
    <property type="protein sequence ID" value="ATL46253.1"/>
    <property type="molecule type" value="Genomic_DNA"/>
</dbReference>
<feature type="transmembrane region" description="Helical" evidence="2">
    <location>
        <begin position="327"/>
        <end position="349"/>
    </location>
</feature>
<evidence type="ECO:0000313" key="3">
    <source>
        <dbReference type="EMBL" id="ATL46253.1"/>
    </source>
</evidence>
<dbReference type="AlphaFoldDB" id="A0A291QQT5"/>
<evidence type="ECO:0000256" key="1">
    <source>
        <dbReference type="SAM" id="Coils"/>
    </source>
</evidence>
<dbReference type="Proteomes" id="UP000220133">
    <property type="component" value="Chromosome"/>
</dbReference>